<evidence type="ECO:0000256" key="2">
    <source>
        <dbReference type="ARBA" id="ARBA00012925"/>
    </source>
</evidence>
<dbReference type="STRING" id="1174501.SAMN05216192_1141"/>
<dbReference type="InterPro" id="IPR001148">
    <property type="entry name" value="CA_dom"/>
</dbReference>
<dbReference type="PANTHER" id="PTHR18952:SF265">
    <property type="entry name" value="CARBONIC ANHYDRASE"/>
    <property type="match status" value="1"/>
</dbReference>
<evidence type="ECO:0000256" key="8">
    <source>
        <dbReference type="SAM" id="SignalP"/>
    </source>
</evidence>
<comment type="catalytic activity">
    <reaction evidence="6">
        <text>hydrogencarbonate + H(+) = CO2 + H2O</text>
        <dbReference type="Rhea" id="RHEA:10748"/>
        <dbReference type="ChEBI" id="CHEBI:15377"/>
        <dbReference type="ChEBI" id="CHEBI:15378"/>
        <dbReference type="ChEBI" id="CHEBI:16526"/>
        <dbReference type="ChEBI" id="CHEBI:17544"/>
        <dbReference type="EC" id="4.2.1.1"/>
    </reaction>
</comment>
<feature type="chain" id="PRO_5039668807" description="carbonic anhydrase" evidence="8">
    <location>
        <begin position="22"/>
        <end position="275"/>
    </location>
</feature>
<keyword evidence="5" id="KW-0456">Lyase</keyword>
<feature type="region of interest" description="Disordered" evidence="7">
    <location>
        <begin position="34"/>
        <end position="56"/>
    </location>
</feature>
<dbReference type="EMBL" id="FNDX01000014">
    <property type="protein sequence ID" value="SDJ25064.1"/>
    <property type="molecule type" value="Genomic_DNA"/>
</dbReference>
<evidence type="ECO:0000256" key="4">
    <source>
        <dbReference type="ARBA" id="ARBA00022833"/>
    </source>
</evidence>
<keyword evidence="8" id="KW-0732">Signal</keyword>
<accession>A0A1G8S754</accession>
<protein>
    <recommendedName>
        <fullName evidence="2">carbonic anhydrase</fullName>
        <ecNumber evidence="2">4.2.1.1</ecNumber>
    </recommendedName>
</protein>
<reference evidence="11" key="1">
    <citation type="submission" date="2016-10" db="EMBL/GenBank/DDBJ databases">
        <authorList>
            <person name="Varghese N."/>
            <person name="Submissions S."/>
        </authorList>
    </citation>
    <scope>NUCLEOTIDE SEQUENCE [LARGE SCALE GENOMIC DNA]</scope>
    <source>
        <strain evidence="11">CGMCC 1.11012</strain>
    </source>
</reference>
<evidence type="ECO:0000313" key="10">
    <source>
        <dbReference type="EMBL" id="SDJ25064.1"/>
    </source>
</evidence>
<sequence length="275" mass="30079">MQINKWGLRLLFPAAVLTAMAGCGNNSNLNHGAEATHEASVPASAHQTHWSYEGDTSPENWAELDQLFTTCSTGRAQSPVNILHDKVKADESLSPLKVEYSPSPVSIINNGHTIQVNLNHQNNKLTIEGKTYLLQQFHFHLPSEHEVDGKHAEMELHLVHKSEDGSLAVLGVMIQSGSENTVLNKLWSVLPADESEQETVVDGPFDPAGLLPADFHSFRYQGSLTTPPCTEGVQWIVLENPVTLSGEQIGKFAAIFPHDNRPVQPLGSREIGSDE</sequence>
<feature type="signal peptide" evidence="8">
    <location>
        <begin position="1"/>
        <end position="21"/>
    </location>
</feature>
<dbReference type="SUPFAM" id="SSF51069">
    <property type="entry name" value="Carbonic anhydrase"/>
    <property type="match status" value="1"/>
</dbReference>
<dbReference type="AlphaFoldDB" id="A0A1G8S754"/>
<dbReference type="GO" id="GO:0008270">
    <property type="term" value="F:zinc ion binding"/>
    <property type="evidence" value="ECO:0007669"/>
    <property type="project" value="InterPro"/>
</dbReference>
<dbReference type="InterPro" id="IPR036398">
    <property type="entry name" value="CA_dom_sf"/>
</dbReference>
<dbReference type="CDD" id="cd03124">
    <property type="entry name" value="alpha_CA_prokaryotic_like"/>
    <property type="match status" value="1"/>
</dbReference>
<evidence type="ECO:0000256" key="1">
    <source>
        <dbReference type="ARBA" id="ARBA00010718"/>
    </source>
</evidence>
<evidence type="ECO:0000256" key="6">
    <source>
        <dbReference type="ARBA" id="ARBA00048348"/>
    </source>
</evidence>
<dbReference type="EC" id="4.2.1.1" evidence="2"/>
<evidence type="ECO:0000256" key="5">
    <source>
        <dbReference type="ARBA" id="ARBA00023239"/>
    </source>
</evidence>
<keyword evidence="11" id="KW-1185">Reference proteome</keyword>
<dbReference type="PROSITE" id="PS51144">
    <property type="entry name" value="ALPHA_CA_2"/>
    <property type="match status" value="1"/>
</dbReference>
<evidence type="ECO:0000259" key="9">
    <source>
        <dbReference type="PROSITE" id="PS51144"/>
    </source>
</evidence>
<dbReference type="Pfam" id="PF00194">
    <property type="entry name" value="Carb_anhydrase"/>
    <property type="match status" value="1"/>
</dbReference>
<dbReference type="PANTHER" id="PTHR18952">
    <property type="entry name" value="CARBONIC ANHYDRASE"/>
    <property type="match status" value="1"/>
</dbReference>
<dbReference type="InterPro" id="IPR023561">
    <property type="entry name" value="Carbonic_anhydrase_a-class"/>
</dbReference>
<dbReference type="InterPro" id="IPR041891">
    <property type="entry name" value="Alpha_CA_prokaryot-like"/>
</dbReference>
<dbReference type="Proteomes" id="UP000199050">
    <property type="component" value="Unassembled WGS sequence"/>
</dbReference>
<organism evidence="10 11">
    <name type="scientific">Paenibacillus typhae</name>
    <dbReference type="NCBI Taxonomy" id="1174501"/>
    <lineage>
        <taxon>Bacteria</taxon>
        <taxon>Bacillati</taxon>
        <taxon>Bacillota</taxon>
        <taxon>Bacilli</taxon>
        <taxon>Bacillales</taxon>
        <taxon>Paenibacillaceae</taxon>
        <taxon>Paenibacillus</taxon>
    </lineage>
</organism>
<dbReference type="OrthoDB" id="5327615at2"/>
<evidence type="ECO:0000256" key="7">
    <source>
        <dbReference type="SAM" id="MobiDB-lite"/>
    </source>
</evidence>
<dbReference type="PROSITE" id="PS51257">
    <property type="entry name" value="PROKAR_LIPOPROTEIN"/>
    <property type="match status" value="1"/>
</dbReference>
<dbReference type="GO" id="GO:0004089">
    <property type="term" value="F:carbonate dehydratase activity"/>
    <property type="evidence" value="ECO:0007669"/>
    <property type="project" value="UniProtKB-EC"/>
</dbReference>
<proteinExistence type="inferred from homology"/>
<dbReference type="SMART" id="SM01057">
    <property type="entry name" value="Carb_anhydrase"/>
    <property type="match status" value="1"/>
</dbReference>
<dbReference type="Gene3D" id="3.10.200.10">
    <property type="entry name" value="Alpha carbonic anhydrase"/>
    <property type="match status" value="1"/>
</dbReference>
<keyword evidence="3" id="KW-0479">Metal-binding</keyword>
<name>A0A1G8S754_9BACL</name>
<comment type="similarity">
    <text evidence="1">Belongs to the alpha-carbonic anhydrase family.</text>
</comment>
<gene>
    <name evidence="10" type="ORF">SAMN05216192_1141</name>
</gene>
<evidence type="ECO:0000313" key="11">
    <source>
        <dbReference type="Proteomes" id="UP000199050"/>
    </source>
</evidence>
<dbReference type="RefSeq" id="WP_090714953.1">
    <property type="nucleotide sequence ID" value="NZ_CBCSKY010000016.1"/>
</dbReference>
<evidence type="ECO:0000256" key="3">
    <source>
        <dbReference type="ARBA" id="ARBA00022723"/>
    </source>
</evidence>
<feature type="domain" description="Alpha-carbonic anhydrase" evidence="9">
    <location>
        <begin position="48"/>
        <end position="275"/>
    </location>
</feature>
<keyword evidence="4" id="KW-0862">Zinc</keyword>